<sequence>MNSKQKVVFKKIALSALMISALGSAAALANAATPTPDAKPVKPVPVTTPGALAVQLQDPLAVAKQYAPETVPAWEKLLNEYDAAIADNTASLVRVPFETSSAVPQPVADQNPAVIPVPGDFEFSGIEVQAGQAAPVEGVKIDTSKLSGVTRPAPAVPAAAGQEPAPVPAQGMISLNVATGEVKEAAPAEDSLLQRQIDLSKAVESKDTSSIKAALSNLFAAYETQIKPSQGTK</sequence>
<reference evidence="2 3" key="1">
    <citation type="submission" date="2016-01" db="EMBL/GenBank/DDBJ databases">
        <title>Complete Genome Sequence of Paenibacillus yonginensis DCY84, a novel Plant Growth-Promoting Bacteria with Elicitation of Induced Systemic Resistance.</title>
        <authorList>
            <person name="Kim Y.J."/>
            <person name="Yang D.C."/>
            <person name="Sukweenadhi J."/>
        </authorList>
    </citation>
    <scope>NUCLEOTIDE SEQUENCE [LARGE SCALE GENOMIC DNA]</scope>
    <source>
        <strain evidence="2 3">DCY84</strain>
    </source>
</reference>
<organism evidence="2 3">
    <name type="scientific">Paenibacillus yonginensis</name>
    <dbReference type="NCBI Taxonomy" id="1462996"/>
    <lineage>
        <taxon>Bacteria</taxon>
        <taxon>Bacillati</taxon>
        <taxon>Bacillota</taxon>
        <taxon>Bacilli</taxon>
        <taxon>Bacillales</taxon>
        <taxon>Paenibacillaceae</taxon>
        <taxon>Paenibacillus</taxon>
    </lineage>
</organism>
<keyword evidence="1" id="KW-0732">Signal</keyword>
<evidence type="ECO:0000256" key="1">
    <source>
        <dbReference type="SAM" id="SignalP"/>
    </source>
</evidence>
<name>A0A1B1N3P8_9BACL</name>
<dbReference type="AlphaFoldDB" id="A0A1B1N3P8"/>
<evidence type="ECO:0000313" key="2">
    <source>
        <dbReference type="EMBL" id="ANS76071.1"/>
    </source>
</evidence>
<dbReference type="EMBL" id="CP014167">
    <property type="protein sequence ID" value="ANS76071.1"/>
    <property type="molecule type" value="Genomic_DNA"/>
</dbReference>
<dbReference type="STRING" id="1462996.AWM70_17010"/>
<dbReference type="RefSeq" id="WP_068698369.1">
    <property type="nucleotide sequence ID" value="NZ_CP014167.1"/>
</dbReference>
<protein>
    <submittedName>
        <fullName evidence="2">Uncharacterized protein</fullName>
    </submittedName>
</protein>
<keyword evidence="3" id="KW-1185">Reference proteome</keyword>
<proteinExistence type="predicted"/>
<dbReference type="OrthoDB" id="2625511at2"/>
<dbReference type="KEGG" id="pyg:AWM70_17010"/>
<dbReference type="Proteomes" id="UP000092573">
    <property type="component" value="Chromosome"/>
</dbReference>
<feature type="chain" id="PRO_5008527649" evidence="1">
    <location>
        <begin position="32"/>
        <end position="233"/>
    </location>
</feature>
<accession>A0A1B1N3P8</accession>
<feature type="signal peptide" evidence="1">
    <location>
        <begin position="1"/>
        <end position="31"/>
    </location>
</feature>
<evidence type="ECO:0000313" key="3">
    <source>
        <dbReference type="Proteomes" id="UP000092573"/>
    </source>
</evidence>
<gene>
    <name evidence="2" type="ORF">AWM70_17010</name>
</gene>